<sequence>MLFNYYRGFDMQKKFRFTNANIKALPTNPSEARSTELEVSDNEVLA</sequence>
<accession>A0A290S213</accession>
<feature type="region of interest" description="Disordered" evidence="1">
    <location>
        <begin position="27"/>
        <end position="46"/>
    </location>
</feature>
<evidence type="ECO:0000256" key="1">
    <source>
        <dbReference type="SAM" id="MobiDB-lite"/>
    </source>
</evidence>
<protein>
    <submittedName>
        <fullName evidence="2">Uncharacterized protein</fullName>
    </submittedName>
</protein>
<organism evidence="2 3">
    <name type="scientific">Pseudoalteromonas arctica A 37-1-2</name>
    <dbReference type="NCBI Taxonomy" id="1117313"/>
    <lineage>
        <taxon>Bacteria</taxon>
        <taxon>Pseudomonadati</taxon>
        <taxon>Pseudomonadota</taxon>
        <taxon>Gammaproteobacteria</taxon>
        <taxon>Alteromonadales</taxon>
        <taxon>Pseudoalteromonadaceae</taxon>
        <taxon>Pseudoalteromonas</taxon>
    </lineage>
</organism>
<dbReference type="AlphaFoldDB" id="A0A290S213"/>
<dbReference type="EMBL" id="CP011025">
    <property type="protein sequence ID" value="ATC85230.1"/>
    <property type="molecule type" value="Genomic_DNA"/>
</dbReference>
<reference evidence="2 3" key="1">
    <citation type="journal article" date="2012" name="J. Bacteriol.">
        <title>Genome sequences of type strains of seven species of the marine bacterium Pseudoalteromonas.</title>
        <authorList>
            <person name="Xie B.B."/>
            <person name="Shu Y.L."/>
            <person name="Qin Q.L."/>
            <person name="Rong J.C."/>
            <person name="Zhang X.Y."/>
            <person name="Chen X.L."/>
            <person name="Shi M."/>
            <person name="He H.L."/>
            <person name="Zhou B.C."/>
            <person name="Zhang Y.Z."/>
        </authorList>
    </citation>
    <scope>NUCLEOTIDE SEQUENCE [LARGE SCALE GENOMIC DNA]</scope>
    <source>
        <strain evidence="2 3">A 37-1-2</strain>
    </source>
</reference>
<proteinExistence type="predicted"/>
<dbReference type="Proteomes" id="UP000016505">
    <property type="component" value="Chromosome I"/>
</dbReference>
<gene>
    <name evidence="2" type="ORF">PARC_a0503</name>
</gene>
<evidence type="ECO:0000313" key="3">
    <source>
        <dbReference type="Proteomes" id="UP000016505"/>
    </source>
</evidence>
<name>A0A290S213_9GAMM</name>
<dbReference type="KEGG" id="part:PARC_a0503"/>
<evidence type="ECO:0000313" key="2">
    <source>
        <dbReference type="EMBL" id="ATC85230.1"/>
    </source>
</evidence>